<dbReference type="SUPFAM" id="SSF53756">
    <property type="entry name" value="UDP-Glycosyltransferase/glycogen phosphorylase"/>
    <property type="match status" value="1"/>
</dbReference>
<evidence type="ECO:0000313" key="4">
    <source>
        <dbReference type="Proteomes" id="UP000199611"/>
    </source>
</evidence>
<accession>A0A1I4SW49</accession>
<keyword evidence="4" id="KW-1185">Reference proteome</keyword>
<protein>
    <submittedName>
        <fullName evidence="3">Glycosyltransferase involved in cell wall bisynthesis</fullName>
    </submittedName>
</protein>
<name>A0A1I4SW49_9BACT</name>
<dbReference type="GO" id="GO:0016757">
    <property type="term" value="F:glycosyltransferase activity"/>
    <property type="evidence" value="ECO:0007669"/>
    <property type="project" value="InterPro"/>
</dbReference>
<dbReference type="Proteomes" id="UP000199611">
    <property type="component" value="Unassembled WGS sequence"/>
</dbReference>
<dbReference type="Gene3D" id="3.40.50.2000">
    <property type="entry name" value="Glycogen Phosphorylase B"/>
    <property type="match status" value="2"/>
</dbReference>
<dbReference type="OrthoDB" id="9775208at2"/>
<dbReference type="CDD" id="cd03801">
    <property type="entry name" value="GT4_PimA-like"/>
    <property type="match status" value="1"/>
</dbReference>
<evidence type="ECO:0000313" key="3">
    <source>
        <dbReference type="EMBL" id="SFM68726.1"/>
    </source>
</evidence>
<dbReference type="EMBL" id="FOUU01000002">
    <property type="protein sequence ID" value="SFM68726.1"/>
    <property type="molecule type" value="Genomic_DNA"/>
</dbReference>
<keyword evidence="1 3" id="KW-0808">Transferase</keyword>
<proteinExistence type="predicted"/>
<gene>
    <name evidence="3" type="ORF">SAMN05660836_01200</name>
</gene>
<dbReference type="Pfam" id="PF00534">
    <property type="entry name" value="Glycos_transf_1"/>
    <property type="match status" value="1"/>
</dbReference>
<evidence type="ECO:0000259" key="2">
    <source>
        <dbReference type="Pfam" id="PF00534"/>
    </source>
</evidence>
<dbReference type="STRING" id="39841.SAMN05660836_01200"/>
<dbReference type="PANTHER" id="PTHR46401">
    <property type="entry name" value="GLYCOSYLTRANSFERASE WBBK-RELATED"/>
    <property type="match status" value="1"/>
</dbReference>
<reference evidence="3 4" key="1">
    <citation type="submission" date="2016-10" db="EMBL/GenBank/DDBJ databases">
        <authorList>
            <person name="de Groot N.N."/>
        </authorList>
    </citation>
    <scope>NUCLEOTIDE SEQUENCE [LARGE SCALE GENOMIC DNA]</scope>
    <source>
        <strain evidence="3 4">DSM 9990</strain>
    </source>
</reference>
<dbReference type="AlphaFoldDB" id="A0A1I4SW49"/>
<feature type="domain" description="Glycosyl transferase family 1" evidence="2">
    <location>
        <begin position="212"/>
        <end position="392"/>
    </location>
</feature>
<sequence length="420" mass="49025">MGKNIGFVSTRFAGTDGVSLESAKWAQLLWDHQHVSYWFAGVLDRHPSISMEVPEAFFDHEENRWINERIFGRQTRTPYVTGRIHALRDYLKIKLYEFIARFNIDLLIVQNALSLPMHVPLALAITELLAETSIPTIAHHHDFYWERTRFAVNAVQDYIQMAFPPKLPNVQHVVINSLAQEELALRTGISSTVIPNVLDFEHEPDVDWEFTKDFRQEIGLGDEDIIFLQPTRIVRRKGIEFAIELIHELNDPRCKLVITHPAGDEGYEYAKFLQEYAREHDVDMRIVDAFVSDKRGIGPNGEKRYSLWDIYPHADFVTYPSIYEGFGNALLEAIYFKKPLLVNRYDVFIRDIEPLGFKFVVMDGFITDKVVREIREILDNPEKRDEMVNHNYELALRHFSYAVLRKRLGYLISNFFGFEI</sequence>
<dbReference type="InterPro" id="IPR001296">
    <property type="entry name" value="Glyco_trans_1"/>
</dbReference>
<dbReference type="RefSeq" id="WP_093394212.1">
    <property type="nucleotide sequence ID" value="NZ_FOUU01000002.1"/>
</dbReference>
<evidence type="ECO:0000256" key="1">
    <source>
        <dbReference type="ARBA" id="ARBA00022679"/>
    </source>
</evidence>
<organism evidence="3 4">
    <name type="scientific">Thermodesulforhabdus norvegica</name>
    <dbReference type="NCBI Taxonomy" id="39841"/>
    <lineage>
        <taxon>Bacteria</taxon>
        <taxon>Pseudomonadati</taxon>
        <taxon>Thermodesulfobacteriota</taxon>
        <taxon>Syntrophobacteria</taxon>
        <taxon>Syntrophobacterales</taxon>
        <taxon>Thermodesulforhabdaceae</taxon>
        <taxon>Thermodesulforhabdus</taxon>
    </lineage>
</organism>
<dbReference type="GO" id="GO:0009103">
    <property type="term" value="P:lipopolysaccharide biosynthetic process"/>
    <property type="evidence" value="ECO:0007669"/>
    <property type="project" value="TreeGrafter"/>
</dbReference>
<dbReference type="PANTHER" id="PTHR46401:SF2">
    <property type="entry name" value="GLYCOSYLTRANSFERASE WBBK-RELATED"/>
    <property type="match status" value="1"/>
</dbReference>